<accession>A0A450XS65</accession>
<evidence type="ECO:0000313" key="2">
    <source>
        <dbReference type="EMBL" id="VFK32134.1"/>
    </source>
</evidence>
<sequence length="417" mass="47833">MPTTLIKRRKRIKTLRKAKAYLRLRRRRPKNDLKMFKAYLRLRRRRPKNDLKMFFVYLFASIVWIIIGLYAWKIWSPHVLSLPSIDGLPGFEQAHDIGQRYRCICQHACFVTENIRAICPNDKDKDKEEEENNPRLYVLLTSPVSQALANDLMARVADGGALLADVRIFRRLFVDPSGESGRFGAFAVELDGPHEDNLGTGKFRLKTEFETASIKTIQLSKEERFMNLQGHDSFYVASADCGMADPSQGESGEQLTEDNEDWNLPEPDVTDSKDIWAFEQSSMEEINSDERLGLPIKVLNICYRKDVPEFGCPRTRDDLNDLADAITVTKNGVEYGVGLRFNYGKGQVLLTSLEIEKWPDQGEWEEDMDALNGFVRLVTSLFPDEATKRYAKEKKCECEMPFLLRSGREISDLLLSP</sequence>
<name>A0A450XS65_9GAMM</name>
<protein>
    <submittedName>
        <fullName evidence="2">Uncharacterized protein</fullName>
    </submittedName>
</protein>
<organism evidence="2">
    <name type="scientific">Candidatus Kentrum sp. MB</name>
    <dbReference type="NCBI Taxonomy" id="2138164"/>
    <lineage>
        <taxon>Bacteria</taxon>
        <taxon>Pseudomonadati</taxon>
        <taxon>Pseudomonadota</taxon>
        <taxon>Gammaproteobacteria</taxon>
        <taxon>Candidatus Kentrum</taxon>
    </lineage>
</organism>
<dbReference type="EMBL" id="CAADFQ010000030">
    <property type="protein sequence ID" value="VFK32134.1"/>
    <property type="molecule type" value="Genomic_DNA"/>
</dbReference>
<evidence type="ECO:0000256" key="1">
    <source>
        <dbReference type="SAM" id="MobiDB-lite"/>
    </source>
</evidence>
<dbReference type="AlphaFoldDB" id="A0A450XS65"/>
<reference evidence="2" key="1">
    <citation type="submission" date="2019-02" db="EMBL/GenBank/DDBJ databases">
        <authorList>
            <person name="Gruber-Vodicka R. H."/>
            <person name="Seah K. B. B."/>
        </authorList>
    </citation>
    <scope>NUCLEOTIDE SEQUENCE</scope>
    <source>
        <strain evidence="2">BECK_BZ199</strain>
    </source>
</reference>
<gene>
    <name evidence="2" type="ORF">BECKMB1821I_GA0114274_10302</name>
</gene>
<proteinExistence type="predicted"/>
<feature type="region of interest" description="Disordered" evidence="1">
    <location>
        <begin position="245"/>
        <end position="266"/>
    </location>
</feature>